<dbReference type="Proteomes" id="UP000464186">
    <property type="component" value="Chromosome"/>
</dbReference>
<dbReference type="InterPro" id="IPR029058">
    <property type="entry name" value="AB_hydrolase_fold"/>
</dbReference>
<dbReference type="InterPro" id="IPR022742">
    <property type="entry name" value="Hydrolase_4"/>
</dbReference>
<dbReference type="PANTHER" id="PTHR11614">
    <property type="entry name" value="PHOSPHOLIPASE-RELATED"/>
    <property type="match status" value="1"/>
</dbReference>
<dbReference type="Gene3D" id="3.40.50.1820">
    <property type="entry name" value="alpha/beta hydrolase"/>
    <property type="match status" value="1"/>
</dbReference>
<keyword evidence="2" id="KW-0378">Hydrolase</keyword>
<protein>
    <submittedName>
        <fullName evidence="2">Alpha/beta fold hydrolase</fullName>
    </submittedName>
</protein>
<evidence type="ECO:0000313" key="2">
    <source>
        <dbReference type="EMBL" id="QHK19195.1"/>
    </source>
</evidence>
<dbReference type="SUPFAM" id="SSF53474">
    <property type="entry name" value="alpha/beta-Hydrolases"/>
    <property type="match status" value="1"/>
</dbReference>
<sequence>MRWQPDILGDGFEACTFEAAGDDGVQRTATLVRFRPAKDPAASGRRRTVLFLHGWSDYFFNVDLAQFWTRSGYGFYALDMHNHGRSLRPETPGGYVANLADYDDEIEAAVAIIRADTYSPDVGAEVPLTLMGHSTGGLVAALWVSSHPGAASQLVLNSPWLEMHGSSLVRRAASTMVGPLARFRPEAVLRLPERGFYWRTISSSAEGEWPLDDRFRPPMAFPLRVGWLSAILAGHTKVARGLGIDIPILVLLSRGSATGPFWSEEMRRTDAVLDVNIIALRALALGRSVTVERIDGALHDVFLSPAKVRADAYARLARWLRGYGTAEPGAASTAPP</sequence>
<reference evidence="2 3" key="1">
    <citation type="submission" date="2020-01" db="EMBL/GenBank/DDBJ databases">
        <title>Pseudarthrobacter psychrotolerans sp. nov., isolated from antarctic soil.</title>
        <authorList>
            <person name="Shin Y."/>
            <person name="Park W."/>
        </authorList>
    </citation>
    <scope>NUCLEOTIDE SEQUENCE [LARGE SCALE GENOMIC DNA]</scope>
    <source>
        <strain evidence="2 3">YJ56</strain>
    </source>
</reference>
<proteinExistence type="predicted"/>
<dbReference type="EMBL" id="CP047898">
    <property type="protein sequence ID" value="QHK19195.1"/>
    <property type="molecule type" value="Genomic_DNA"/>
</dbReference>
<dbReference type="InterPro" id="IPR051044">
    <property type="entry name" value="MAG_DAG_Lipase"/>
</dbReference>
<evidence type="ECO:0000259" key="1">
    <source>
        <dbReference type="Pfam" id="PF12146"/>
    </source>
</evidence>
<accession>A0A6P1NF11</accession>
<dbReference type="Pfam" id="PF12146">
    <property type="entry name" value="Hydrolase_4"/>
    <property type="match status" value="1"/>
</dbReference>
<gene>
    <name evidence="2" type="ORF">GU243_04865</name>
</gene>
<keyword evidence="3" id="KW-1185">Reference proteome</keyword>
<dbReference type="KEGG" id="psey:GU243_04865"/>
<feature type="domain" description="Serine aminopeptidase S33" evidence="1">
    <location>
        <begin position="46"/>
        <end position="189"/>
    </location>
</feature>
<dbReference type="GO" id="GO:0016787">
    <property type="term" value="F:hydrolase activity"/>
    <property type="evidence" value="ECO:0007669"/>
    <property type="project" value="UniProtKB-KW"/>
</dbReference>
<evidence type="ECO:0000313" key="3">
    <source>
        <dbReference type="Proteomes" id="UP000464186"/>
    </source>
</evidence>
<organism evidence="2 3">
    <name type="scientific">Pseudarthrobacter psychrotolerans</name>
    <dbReference type="NCBI Taxonomy" id="2697569"/>
    <lineage>
        <taxon>Bacteria</taxon>
        <taxon>Bacillati</taxon>
        <taxon>Actinomycetota</taxon>
        <taxon>Actinomycetes</taxon>
        <taxon>Micrococcales</taxon>
        <taxon>Micrococcaceae</taxon>
        <taxon>Pseudarthrobacter</taxon>
    </lineage>
</organism>
<name>A0A6P1NF11_9MICC</name>
<dbReference type="AlphaFoldDB" id="A0A6P1NF11"/>